<protein>
    <submittedName>
        <fullName evidence="3">RNA 3'-terminal phosphate cyclase domain-containing protein</fullName>
    </submittedName>
</protein>
<dbReference type="AlphaFoldDB" id="A0A1Y2ENP7"/>
<gene>
    <name evidence="3" type="ORF">BCR35DRAFT_269128</name>
</gene>
<dbReference type="InterPro" id="IPR013792">
    <property type="entry name" value="RNA3'P_cycl/enolpyr_Trfase_a/b"/>
</dbReference>
<dbReference type="PANTHER" id="PTHR11096:SF0">
    <property type="entry name" value="RNA 3'-TERMINAL PHOSPHATE CYCLASE"/>
    <property type="match status" value="1"/>
</dbReference>
<dbReference type="EMBL" id="MCGR01000049">
    <property type="protein sequence ID" value="ORY72934.1"/>
    <property type="molecule type" value="Genomic_DNA"/>
</dbReference>
<dbReference type="InterPro" id="IPR036553">
    <property type="entry name" value="RPTC_insert"/>
</dbReference>
<evidence type="ECO:0000313" key="4">
    <source>
        <dbReference type="Proteomes" id="UP000193467"/>
    </source>
</evidence>
<dbReference type="InterPro" id="IPR023797">
    <property type="entry name" value="RNA3'_phos_cyclase_dom"/>
</dbReference>
<dbReference type="PANTHER" id="PTHR11096">
    <property type="entry name" value="RNA 3' TERMINAL PHOSPHATE CYCLASE"/>
    <property type="match status" value="1"/>
</dbReference>
<evidence type="ECO:0000259" key="1">
    <source>
        <dbReference type="Pfam" id="PF01137"/>
    </source>
</evidence>
<dbReference type="Pfam" id="PF01137">
    <property type="entry name" value="RTC"/>
    <property type="match status" value="1"/>
</dbReference>
<feature type="domain" description="RNA 3'-terminal phosphate cyclase" evidence="1">
    <location>
        <begin position="15"/>
        <end position="348"/>
    </location>
</feature>
<dbReference type="STRING" id="106004.A0A1Y2ENP7"/>
<dbReference type="Gene3D" id="3.65.10.20">
    <property type="entry name" value="RNA 3'-terminal phosphate cyclase domain"/>
    <property type="match status" value="1"/>
</dbReference>
<dbReference type="Gene3D" id="3.30.360.20">
    <property type="entry name" value="RNA 3'-terminal phosphate cyclase, insert domain"/>
    <property type="match status" value="1"/>
</dbReference>
<dbReference type="InterPro" id="IPR000228">
    <property type="entry name" value="RNA3'_term_phos_cyc"/>
</dbReference>
<dbReference type="Pfam" id="PF05189">
    <property type="entry name" value="RTC_insert"/>
    <property type="match status" value="1"/>
</dbReference>
<dbReference type="GO" id="GO:0006396">
    <property type="term" value="P:RNA processing"/>
    <property type="evidence" value="ECO:0007669"/>
    <property type="project" value="InterPro"/>
</dbReference>
<dbReference type="InParanoid" id="A0A1Y2ENP7"/>
<evidence type="ECO:0000259" key="2">
    <source>
        <dbReference type="Pfam" id="PF05189"/>
    </source>
</evidence>
<keyword evidence="4" id="KW-1185">Reference proteome</keyword>
<dbReference type="GO" id="GO:0003963">
    <property type="term" value="F:RNA-3'-phosphate cyclase activity"/>
    <property type="evidence" value="ECO:0007669"/>
    <property type="project" value="TreeGrafter"/>
</dbReference>
<accession>A0A1Y2ENP7</accession>
<proteinExistence type="predicted"/>
<feature type="domain" description="RNA 3'-terminal phosphate cyclase insert" evidence="2">
    <location>
        <begin position="192"/>
        <end position="295"/>
    </location>
</feature>
<dbReference type="OrthoDB" id="25029at2759"/>
<dbReference type="InterPro" id="IPR037136">
    <property type="entry name" value="RNA3'_phos_cyclase_dom_sf"/>
</dbReference>
<dbReference type="Proteomes" id="UP000193467">
    <property type="component" value="Unassembled WGS sequence"/>
</dbReference>
<organism evidence="3 4">
    <name type="scientific">Leucosporidium creatinivorum</name>
    <dbReference type="NCBI Taxonomy" id="106004"/>
    <lineage>
        <taxon>Eukaryota</taxon>
        <taxon>Fungi</taxon>
        <taxon>Dikarya</taxon>
        <taxon>Basidiomycota</taxon>
        <taxon>Pucciniomycotina</taxon>
        <taxon>Microbotryomycetes</taxon>
        <taxon>Leucosporidiales</taxon>
        <taxon>Leucosporidium</taxon>
    </lineage>
</organism>
<comment type="caution">
    <text evidence="3">The sequence shown here is derived from an EMBL/GenBank/DDBJ whole genome shotgun (WGS) entry which is preliminary data.</text>
</comment>
<dbReference type="InterPro" id="IPR013791">
    <property type="entry name" value="RNA3'-term_phos_cycl_insert"/>
</dbReference>
<reference evidence="3 4" key="1">
    <citation type="submission" date="2016-07" db="EMBL/GenBank/DDBJ databases">
        <title>Pervasive Adenine N6-methylation of Active Genes in Fungi.</title>
        <authorList>
            <consortium name="DOE Joint Genome Institute"/>
            <person name="Mondo S.J."/>
            <person name="Dannebaum R.O."/>
            <person name="Kuo R.C."/>
            <person name="Labutti K."/>
            <person name="Haridas S."/>
            <person name="Kuo A."/>
            <person name="Salamov A."/>
            <person name="Ahrendt S.R."/>
            <person name="Lipzen A."/>
            <person name="Sullivan W."/>
            <person name="Andreopoulos W.B."/>
            <person name="Clum A."/>
            <person name="Lindquist E."/>
            <person name="Daum C."/>
            <person name="Ramamoorthy G.K."/>
            <person name="Gryganskyi A."/>
            <person name="Culley D."/>
            <person name="Magnuson J.K."/>
            <person name="James T.Y."/>
            <person name="O'Malley M.A."/>
            <person name="Stajich J.E."/>
            <person name="Spatafora J.W."/>
            <person name="Visel A."/>
            <person name="Grigoriev I.V."/>
        </authorList>
    </citation>
    <scope>NUCLEOTIDE SEQUENCE [LARGE SCALE GENOMIC DNA]</scope>
    <source>
        <strain evidence="3 4">62-1032</strain>
    </source>
</reference>
<name>A0A1Y2ENP7_9BASI</name>
<evidence type="ECO:0000313" key="3">
    <source>
        <dbReference type="EMBL" id="ORY72934.1"/>
    </source>
</evidence>
<dbReference type="SUPFAM" id="SSF55205">
    <property type="entry name" value="EPT/RTPC-like"/>
    <property type="match status" value="1"/>
</dbReference>
<sequence>MAHPTTISASELPGSSLVLRNALILASVLDLPLRILDFRQGRNKPGIQPADSALVRLTDRVSGGRNAEARLGDEEVRWEGGSRWEWEGEWNASPGPTTSLPILFQAVFPALLFANSPSQLHFLAGSTDLPDAPPLDHTINVLLTFLQTHLGAPAISITLLQRGSLPLGRAQLSAQVQPLSEGQVLRPVTLLEQGDVVTIRGSIVITNKMPTHTLTRARDAIAEVLSLHHRAAEVPLDLTTAREAAAEGDRGEIYITIWAETSTGCRLGGSSSGERGRRTPEEVGREAAEALLRELDGGGCIDSWMQAFHPSPKRLSRTPSTLRLGPLTKRAQLAMDVATKLTGAKFEVEQEGEGCILRVWGISWYR</sequence>